<keyword evidence="2" id="KW-0732">Signal</keyword>
<dbReference type="RefSeq" id="WP_165874173.1">
    <property type="nucleotide sequence ID" value="NZ_SKBU01000009.1"/>
</dbReference>
<sequence>MGPAIRVNYVMVALVFAVAAMLGVAAAAGAQQPAGDQYAAPAPPPGPAEESQCVVPNDTDGIVNAGDVIECEGDFAVTPGASVVLQDGDGTQGTFIDGTNANISAGSLIIEVTADPINVHGGDGVLNTEGLFVVSVTGVAPTEAQVPTTEAEAAVLPADFLPFTGGLQGILVALSSVAFVSAGLIMLRRLNRRTG</sequence>
<keyword evidence="1" id="KW-1133">Transmembrane helix</keyword>
<comment type="caution">
    <text evidence="3">The sequence shown here is derived from an EMBL/GenBank/DDBJ whole genome shotgun (WGS) entry which is preliminary data.</text>
</comment>
<evidence type="ECO:0000256" key="1">
    <source>
        <dbReference type="SAM" id="Phobius"/>
    </source>
</evidence>
<name>A0A4R1BN27_9ACTN</name>
<organism evidence="3 4">
    <name type="scientific">Rubrobacter taiwanensis</name>
    <dbReference type="NCBI Taxonomy" id="185139"/>
    <lineage>
        <taxon>Bacteria</taxon>
        <taxon>Bacillati</taxon>
        <taxon>Actinomycetota</taxon>
        <taxon>Rubrobacteria</taxon>
        <taxon>Rubrobacterales</taxon>
        <taxon>Rubrobacteraceae</taxon>
        <taxon>Rubrobacter</taxon>
    </lineage>
</organism>
<evidence type="ECO:0000313" key="4">
    <source>
        <dbReference type="Proteomes" id="UP000295244"/>
    </source>
</evidence>
<keyword evidence="1" id="KW-0472">Membrane</keyword>
<dbReference type="EMBL" id="SKBU01000009">
    <property type="protein sequence ID" value="TCJ18869.1"/>
    <property type="molecule type" value="Genomic_DNA"/>
</dbReference>
<feature type="transmembrane region" description="Helical" evidence="1">
    <location>
        <begin position="166"/>
        <end position="187"/>
    </location>
</feature>
<dbReference type="AlphaFoldDB" id="A0A4R1BN27"/>
<evidence type="ECO:0000256" key="2">
    <source>
        <dbReference type="SAM" id="SignalP"/>
    </source>
</evidence>
<evidence type="ECO:0000313" key="3">
    <source>
        <dbReference type="EMBL" id="TCJ18869.1"/>
    </source>
</evidence>
<keyword evidence="1" id="KW-0812">Transmembrane</keyword>
<dbReference type="Proteomes" id="UP000295244">
    <property type="component" value="Unassembled WGS sequence"/>
</dbReference>
<feature type="chain" id="PRO_5020258519" evidence="2">
    <location>
        <begin position="28"/>
        <end position="195"/>
    </location>
</feature>
<keyword evidence="4" id="KW-1185">Reference proteome</keyword>
<gene>
    <name evidence="3" type="ORF">E0L93_05040</name>
</gene>
<protein>
    <submittedName>
        <fullName evidence="3">Uncharacterized protein</fullName>
    </submittedName>
</protein>
<reference evidence="3 4" key="1">
    <citation type="submission" date="2019-03" db="EMBL/GenBank/DDBJ databases">
        <title>Whole genome sequence of a novel Rubrobacter taiwanensis strain, isolated from Yellowstone National Park.</title>
        <authorList>
            <person name="Freed S."/>
            <person name="Ramaley R.F."/>
            <person name="Kyndt J.A."/>
        </authorList>
    </citation>
    <scope>NUCLEOTIDE SEQUENCE [LARGE SCALE GENOMIC DNA]</scope>
    <source>
        <strain evidence="3 4">Yellowstone</strain>
    </source>
</reference>
<proteinExistence type="predicted"/>
<accession>A0A4R1BN27</accession>
<feature type="signal peptide" evidence="2">
    <location>
        <begin position="1"/>
        <end position="27"/>
    </location>
</feature>